<gene>
    <name evidence="1" type="ORF">PY32053_02242</name>
</gene>
<dbReference type="RefSeq" id="WP_120442234.1">
    <property type="nucleotide sequence ID" value="NZ_CAJGAB010000047.1"/>
</dbReference>
<dbReference type="Proteomes" id="UP000272010">
    <property type="component" value="Chromosome"/>
</dbReference>
<evidence type="ECO:0008006" key="3">
    <source>
        <dbReference type="Google" id="ProtNLM"/>
    </source>
</evidence>
<protein>
    <recommendedName>
        <fullName evidence="3">Type I-E CRISPR-associated protein Cse2/CasB</fullName>
    </recommendedName>
</protein>
<dbReference type="EMBL" id="CP031078">
    <property type="protein sequence ID" value="AYF01850.1"/>
    <property type="molecule type" value="Genomic_DNA"/>
</dbReference>
<evidence type="ECO:0000313" key="1">
    <source>
        <dbReference type="EMBL" id="AYF01850.1"/>
    </source>
</evidence>
<dbReference type="Gene3D" id="1.10.520.40">
    <property type="entry name" value="CRISPR-associated protein Cse2"/>
    <property type="match status" value="1"/>
</dbReference>
<organism evidence="1 2">
    <name type="scientific">Paracoccus yeei</name>
    <dbReference type="NCBI Taxonomy" id="147645"/>
    <lineage>
        <taxon>Bacteria</taxon>
        <taxon>Pseudomonadati</taxon>
        <taxon>Pseudomonadota</taxon>
        <taxon>Alphaproteobacteria</taxon>
        <taxon>Rhodobacterales</taxon>
        <taxon>Paracoccaceae</taxon>
        <taxon>Paracoccus</taxon>
    </lineage>
</organism>
<dbReference type="InterPro" id="IPR038287">
    <property type="entry name" value="Cse2_sf"/>
</dbReference>
<reference evidence="2" key="1">
    <citation type="submission" date="2018-07" db="EMBL/GenBank/DDBJ databases">
        <title>Genome Structure of the Opportunistic Pathogen Paracoccus yeei (Alphaproteobacteria) and Identification of Putative Virulence Factors.</title>
        <authorList>
            <person name="Lasek R."/>
            <person name="Szuplewska M."/>
            <person name="Mitura M."/>
            <person name="Decewicz P."/>
            <person name="Chmielowska C."/>
            <person name="Pawlot A."/>
            <person name="Sentkowska D."/>
            <person name="Czarnecki J."/>
            <person name="Bartosik D."/>
        </authorList>
    </citation>
    <scope>NUCLEOTIDE SEQUENCE [LARGE SCALE GENOMIC DNA]</scope>
    <source>
        <strain evidence="2">CCUG 32053</strain>
    </source>
</reference>
<evidence type="ECO:0000313" key="2">
    <source>
        <dbReference type="Proteomes" id="UP000272010"/>
    </source>
</evidence>
<accession>A0A386UP12</accession>
<dbReference type="AlphaFoldDB" id="A0A386UP12"/>
<name>A0A386UP12_9RHOB</name>
<proteinExistence type="predicted"/>
<sequence length="193" mass="20892">MTTLPDPQRRAIAAAAISAARAMRHLSTGAMAELRRMDGANPAPAFWRIAVRNPLMMDDQADWVTILRILALLTPKGDVPPEGRPLLHNKARPFGRVLCDGGDPAWQPQGDSPDGVVSERRLVQLLATRGPARAVALERAARMLAPRMQPGTGVDVAQIALALLDPDDTAPIARAYFRRLDGAPRIASEEKTE</sequence>